<comment type="caution">
    <text evidence="1">The sequence shown here is derived from an EMBL/GenBank/DDBJ whole genome shotgun (WGS) entry which is preliminary data.</text>
</comment>
<dbReference type="Proteomes" id="UP000287857">
    <property type="component" value="Unassembled WGS sequence"/>
</dbReference>
<evidence type="ECO:0000313" key="1">
    <source>
        <dbReference type="EMBL" id="RST96019.1"/>
    </source>
</evidence>
<name>A0A429ZQU7_9ENTE</name>
<gene>
    <name evidence="1" type="ORF">CBF37_11280</name>
</gene>
<dbReference type="RefSeq" id="WP_125984836.1">
    <property type="nucleotide sequence ID" value="NZ_NGJS01000029.1"/>
</dbReference>
<dbReference type="Pfam" id="PF12686">
    <property type="entry name" value="DUF3800"/>
    <property type="match status" value="1"/>
</dbReference>
<protein>
    <recommendedName>
        <fullName evidence="3">DUF3800 domain-containing protein</fullName>
    </recommendedName>
</protein>
<evidence type="ECO:0008006" key="3">
    <source>
        <dbReference type="Google" id="ProtNLM"/>
    </source>
</evidence>
<dbReference type="InterPro" id="IPR024524">
    <property type="entry name" value="DUF3800"/>
</dbReference>
<organism evidence="1 2">
    <name type="scientific">Vagococcus vulneris</name>
    <dbReference type="NCBI Taxonomy" id="1977869"/>
    <lineage>
        <taxon>Bacteria</taxon>
        <taxon>Bacillati</taxon>
        <taxon>Bacillota</taxon>
        <taxon>Bacilli</taxon>
        <taxon>Lactobacillales</taxon>
        <taxon>Enterococcaceae</taxon>
        <taxon>Vagococcus</taxon>
    </lineage>
</organism>
<dbReference type="EMBL" id="NGJS01000029">
    <property type="protein sequence ID" value="RST96019.1"/>
    <property type="molecule type" value="Genomic_DNA"/>
</dbReference>
<evidence type="ECO:0000313" key="2">
    <source>
        <dbReference type="Proteomes" id="UP000287857"/>
    </source>
</evidence>
<reference evidence="1 2" key="1">
    <citation type="submission" date="2017-05" db="EMBL/GenBank/DDBJ databases">
        <title>Vagococcus spp. assemblies.</title>
        <authorList>
            <person name="Gulvik C.A."/>
        </authorList>
    </citation>
    <scope>NUCLEOTIDE SEQUENCE [LARGE SCALE GENOMIC DNA]</scope>
    <source>
        <strain evidence="1 2">SS1995</strain>
    </source>
</reference>
<keyword evidence="2" id="KW-1185">Reference proteome</keyword>
<sequence length="239" mass="28455">MNYYLILDDSGKLHSNCNHGNVFCFGGLLMNEDNYHNINQAYKKYIKQIKKEKSIANNIEFKTTNMSFKTRRRLLKVLSDYDSVQVFVCAKIKCLKRLDFNNSKDVVRYQNYMIYRLIEKLVKNEVLPNDCTKLYLKIDNQSVAHSSIDSLEDYLFHMFNDSSYYYAHDKRYIPDFECDFDVKYRDSKYDYLVQAADLLANTKHNSFNFDKKNDCSLAYTRKFLKKDYISLRLPDGINY</sequence>
<proteinExistence type="predicted"/>
<dbReference type="AlphaFoldDB" id="A0A429ZQU7"/>
<dbReference type="OrthoDB" id="3199559at2"/>
<accession>A0A429ZQU7</accession>